<feature type="compositionally biased region" description="Basic residues" evidence="4">
    <location>
        <begin position="513"/>
        <end position="522"/>
    </location>
</feature>
<dbReference type="GO" id="GO:0006360">
    <property type="term" value="P:transcription by RNA polymerase I"/>
    <property type="evidence" value="ECO:0007669"/>
    <property type="project" value="TreeGrafter"/>
</dbReference>
<dbReference type="Proteomes" id="UP001458880">
    <property type="component" value="Unassembled WGS sequence"/>
</dbReference>
<feature type="compositionally biased region" description="Basic and acidic residues" evidence="4">
    <location>
        <begin position="238"/>
        <end position="281"/>
    </location>
</feature>
<feature type="region of interest" description="Disordered" evidence="4">
    <location>
        <begin position="1"/>
        <end position="39"/>
    </location>
</feature>
<feature type="region of interest" description="Disordered" evidence="4">
    <location>
        <begin position="238"/>
        <end position="317"/>
    </location>
</feature>
<feature type="compositionally biased region" description="Basic and acidic residues" evidence="4">
    <location>
        <begin position="455"/>
        <end position="468"/>
    </location>
</feature>
<evidence type="ECO:0000259" key="5">
    <source>
        <dbReference type="Pfam" id="PF22878"/>
    </source>
</evidence>
<gene>
    <name evidence="6" type="ORF">QE152_g26823</name>
</gene>
<feature type="region of interest" description="Disordered" evidence="4">
    <location>
        <begin position="50"/>
        <end position="69"/>
    </location>
</feature>
<name>A0AAW1JWH8_POPJA</name>
<dbReference type="PANTHER" id="PTHR22691">
    <property type="entry name" value="YEAST SPT2-RELATED"/>
    <property type="match status" value="1"/>
</dbReference>
<dbReference type="GO" id="GO:0005730">
    <property type="term" value="C:nucleolus"/>
    <property type="evidence" value="ECO:0007669"/>
    <property type="project" value="TreeGrafter"/>
</dbReference>
<dbReference type="Pfam" id="PF08243">
    <property type="entry name" value="SPT2"/>
    <property type="match status" value="1"/>
</dbReference>
<dbReference type="GO" id="GO:0006334">
    <property type="term" value="P:nucleosome assembly"/>
    <property type="evidence" value="ECO:0007669"/>
    <property type="project" value="TreeGrafter"/>
</dbReference>
<dbReference type="AlphaFoldDB" id="A0AAW1JWH8"/>
<dbReference type="PANTHER" id="PTHR22691:SF8">
    <property type="entry name" value="PROTEIN SPT2 HOMOLOG"/>
    <property type="match status" value="1"/>
</dbReference>
<dbReference type="Pfam" id="PF22878">
    <property type="entry name" value="SPT2_N"/>
    <property type="match status" value="1"/>
</dbReference>
<sequence length="621" mass="71941">MDFGELLHTAKKNEQAKPQIQYYSTKFSPPKKEQRSRNLSVNIQKFLARKEAEEKQKQREANDRRNKLLALRSQDKKATRRVNVMLKRTKSANQAVMDDALDADNTAVTLAGPSQPDEDDYGYVSQESSALYNKMMEKYSKMPEEPKFPEMRKKISTNLSSTKDRVRAALEREKEEALLPHRRKRKHTNDGDGDSIKHLDGVIDPDVEPERKESSKPKFKAAPLVNFSDLLKLAEKKQFEPVVIEPKKDDDERPLTKKQKKEMEREKEWRERKDSRGKTPQDKPQSMNRIPKVTESVPQSSDRIPKKVNPDNQRIVNQTTKILDKNSNIAKANKAINRPEISDRRNCDINQKTLIGVKNSRSENRDSNLMPPPSIPKSRPSIPSDKLKSSIPPKDLLQKKAVIPDNRVSPKNSVQPNGMKNKMVPNPPKQLPQSDPKLKPAPSNALKPKQFPPNDIKRKEFPPSDARPKQFPPSDARPKQFPPSDVRPKQFPPGDLRPKQFPPQDVRRSIKDVKRKPLLNKRRIIDDDEEDYDPDMDDFIDDGPEEEEDYSKYINEIFGYDKRRYRFDDDDVDNMETSFSQQMKEEVISTKIGIMEDLEDMRKEEEAKKRKLLMKKKAKKL</sequence>
<dbReference type="SMART" id="SM00784">
    <property type="entry name" value="SPT2"/>
    <property type="match status" value="1"/>
</dbReference>
<organism evidence="6 7">
    <name type="scientific">Popillia japonica</name>
    <name type="common">Japanese beetle</name>
    <dbReference type="NCBI Taxonomy" id="7064"/>
    <lineage>
        <taxon>Eukaryota</taxon>
        <taxon>Metazoa</taxon>
        <taxon>Ecdysozoa</taxon>
        <taxon>Arthropoda</taxon>
        <taxon>Hexapoda</taxon>
        <taxon>Insecta</taxon>
        <taxon>Pterygota</taxon>
        <taxon>Neoptera</taxon>
        <taxon>Endopterygota</taxon>
        <taxon>Coleoptera</taxon>
        <taxon>Polyphaga</taxon>
        <taxon>Scarabaeiformia</taxon>
        <taxon>Scarabaeidae</taxon>
        <taxon>Rutelinae</taxon>
        <taxon>Popillia</taxon>
    </lineage>
</organism>
<keyword evidence="7" id="KW-1185">Reference proteome</keyword>
<evidence type="ECO:0000256" key="2">
    <source>
        <dbReference type="ARBA" id="ARBA00013786"/>
    </source>
</evidence>
<evidence type="ECO:0000256" key="4">
    <source>
        <dbReference type="SAM" id="MobiDB-lite"/>
    </source>
</evidence>
<evidence type="ECO:0000256" key="3">
    <source>
        <dbReference type="ARBA" id="ARBA00023054"/>
    </source>
</evidence>
<feature type="compositionally biased region" description="Polar residues" evidence="4">
    <location>
        <begin position="16"/>
        <end position="27"/>
    </location>
</feature>
<accession>A0AAW1JWH8</accession>
<feature type="compositionally biased region" description="Basic and acidic residues" evidence="4">
    <location>
        <begin position="188"/>
        <end position="201"/>
    </location>
</feature>
<keyword evidence="3" id="KW-0175">Coiled coil</keyword>
<comment type="similarity">
    <text evidence="1">Belongs to the SPT2 family.</text>
</comment>
<reference evidence="6 7" key="1">
    <citation type="journal article" date="2024" name="BMC Genomics">
        <title>De novo assembly and annotation of Popillia japonica's genome with initial clues to its potential as an invasive pest.</title>
        <authorList>
            <person name="Cucini C."/>
            <person name="Boschi S."/>
            <person name="Funari R."/>
            <person name="Cardaioli E."/>
            <person name="Iannotti N."/>
            <person name="Marturano G."/>
            <person name="Paoli F."/>
            <person name="Bruttini M."/>
            <person name="Carapelli A."/>
            <person name="Frati F."/>
            <person name="Nardi F."/>
        </authorList>
    </citation>
    <scope>NUCLEOTIDE SEQUENCE [LARGE SCALE GENOMIC DNA]</scope>
    <source>
        <strain evidence="6">DMR45628</strain>
    </source>
</reference>
<evidence type="ECO:0000313" key="7">
    <source>
        <dbReference type="Proteomes" id="UP001458880"/>
    </source>
</evidence>
<feature type="compositionally biased region" description="Polar residues" evidence="4">
    <location>
        <begin position="409"/>
        <end position="418"/>
    </location>
</feature>
<dbReference type="InterPro" id="IPR054552">
    <property type="entry name" value="SPT2_N"/>
</dbReference>
<protein>
    <recommendedName>
        <fullName evidence="2">Protein SPT2 homolog</fullName>
    </recommendedName>
</protein>
<feature type="compositionally biased region" description="Acidic residues" evidence="4">
    <location>
        <begin position="526"/>
        <end position="546"/>
    </location>
</feature>
<evidence type="ECO:0000313" key="6">
    <source>
        <dbReference type="EMBL" id="KAK9709108.1"/>
    </source>
</evidence>
<dbReference type="GO" id="GO:0042393">
    <property type="term" value="F:histone binding"/>
    <property type="evidence" value="ECO:0007669"/>
    <property type="project" value="TreeGrafter"/>
</dbReference>
<proteinExistence type="inferred from homology"/>
<feature type="domain" description="SPT2 homolog N-terminal" evidence="5">
    <location>
        <begin position="1"/>
        <end position="90"/>
    </location>
</feature>
<feature type="region of interest" description="Disordered" evidence="4">
    <location>
        <begin position="334"/>
        <end position="546"/>
    </location>
</feature>
<feature type="region of interest" description="Disordered" evidence="4">
    <location>
        <begin position="171"/>
        <end position="223"/>
    </location>
</feature>
<dbReference type="EMBL" id="JASPKY010000317">
    <property type="protein sequence ID" value="KAK9709108.1"/>
    <property type="molecule type" value="Genomic_DNA"/>
</dbReference>
<dbReference type="InterPro" id="IPR013256">
    <property type="entry name" value="Chromatin_SPT2"/>
</dbReference>
<feature type="compositionally biased region" description="Basic and acidic residues" evidence="4">
    <location>
        <begin position="50"/>
        <end position="66"/>
    </location>
</feature>
<comment type="caution">
    <text evidence="6">The sequence shown here is derived from an EMBL/GenBank/DDBJ whole genome shotgun (WGS) entry which is preliminary data.</text>
</comment>
<dbReference type="GO" id="GO:0003677">
    <property type="term" value="F:DNA binding"/>
    <property type="evidence" value="ECO:0007669"/>
    <property type="project" value="TreeGrafter"/>
</dbReference>
<evidence type="ECO:0000256" key="1">
    <source>
        <dbReference type="ARBA" id="ARBA00006461"/>
    </source>
</evidence>